<reference evidence="2" key="2">
    <citation type="submission" date="2013-04" db="UniProtKB">
        <authorList>
            <consortium name="EnsemblPlants"/>
        </authorList>
    </citation>
    <scope>IDENTIFICATION</scope>
</reference>
<evidence type="ECO:0000313" key="2">
    <source>
        <dbReference type="EnsemblPlants" id="OB01G16980.1"/>
    </source>
</evidence>
<protein>
    <submittedName>
        <fullName evidence="2">Uncharacterized protein</fullName>
    </submittedName>
</protein>
<dbReference type="eggNOG" id="ENOG502R6Y3">
    <property type="taxonomic scope" value="Eukaryota"/>
</dbReference>
<dbReference type="Gramene" id="OB01G16980.1">
    <property type="protein sequence ID" value="OB01G16980.1"/>
    <property type="gene ID" value="OB01G16980"/>
</dbReference>
<dbReference type="EnsemblPlants" id="OB01G16980.1">
    <property type="protein sequence ID" value="OB01G16980.1"/>
    <property type="gene ID" value="OB01G16980"/>
</dbReference>
<sequence>ITAVQTPKRMKACAPSEPMRKRLVAMDSDGSHGTSGTPHTLGARAAGTSSWMPSVPAAHAGTSTVYPTHRSGAKPQYAAMPADEPITTASSTTSRVACVLLVTPRTYRRTRRAVAIIMKMKSVLTERRLESTSRLENKPMQAPAAAISTVACTGVPVLGCTSANTGGMMWLRAMCVVYRA</sequence>
<reference evidence="2" key="1">
    <citation type="journal article" date="2013" name="Nat. Commun.">
        <title>Whole-genome sequencing of Oryza brachyantha reveals mechanisms underlying Oryza genome evolution.</title>
        <authorList>
            <person name="Chen J."/>
            <person name="Huang Q."/>
            <person name="Gao D."/>
            <person name="Wang J."/>
            <person name="Lang Y."/>
            <person name="Liu T."/>
            <person name="Li B."/>
            <person name="Bai Z."/>
            <person name="Luis Goicoechea J."/>
            <person name="Liang C."/>
            <person name="Chen C."/>
            <person name="Zhang W."/>
            <person name="Sun S."/>
            <person name="Liao Y."/>
            <person name="Zhang X."/>
            <person name="Yang L."/>
            <person name="Song C."/>
            <person name="Wang M."/>
            <person name="Shi J."/>
            <person name="Liu G."/>
            <person name="Liu J."/>
            <person name="Zhou H."/>
            <person name="Zhou W."/>
            <person name="Yu Q."/>
            <person name="An N."/>
            <person name="Chen Y."/>
            <person name="Cai Q."/>
            <person name="Wang B."/>
            <person name="Liu B."/>
            <person name="Min J."/>
            <person name="Huang Y."/>
            <person name="Wu H."/>
            <person name="Li Z."/>
            <person name="Zhang Y."/>
            <person name="Yin Y."/>
            <person name="Song W."/>
            <person name="Jiang J."/>
            <person name="Jackson S.A."/>
            <person name="Wing R.A."/>
            <person name="Wang J."/>
            <person name="Chen M."/>
        </authorList>
    </citation>
    <scope>NUCLEOTIDE SEQUENCE [LARGE SCALE GENOMIC DNA]</scope>
    <source>
        <strain evidence="2">cv. IRGC 101232</strain>
    </source>
</reference>
<proteinExistence type="predicted"/>
<evidence type="ECO:0000313" key="3">
    <source>
        <dbReference type="Proteomes" id="UP000006038"/>
    </source>
</evidence>
<feature type="region of interest" description="Disordered" evidence="1">
    <location>
        <begin position="26"/>
        <end position="49"/>
    </location>
</feature>
<organism evidence="2">
    <name type="scientific">Oryza brachyantha</name>
    <name type="common">malo sina</name>
    <dbReference type="NCBI Taxonomy" id="4533"/>
    <lineage>
        <taxon>Eukaryota</taxon>
        <taxon>Viridiplantae</taxon>
        <taxon>Streptophyta</taxon>
        <taxon>Embryophyta</taxon>
        <taxon>Tracheophyta</taxon>
        <taxon>Spermatophyta</taxon>
        <taxon>Magnoliopsida</taxon>
        <taxon>Liliopsida</taxon>
        <taxon>Poales</taxon>
        <taxon>Poaceae</taxon>
        <taxon>BOP clade</taxon>
        <taxon>Oryzoideae</taxon>
        <taxon>Oryzeae</taxon>
        <taxon>Oryzinae</taxon>
        <taxon>Oryza</taxon>
    </lineage>
</organism>
<keyword evidence="3" id="KW-1185">Reference proteome</keyword>
<dbReference type="Proteomes" id="UP000006038">
    <property type="component" value="Chromosome 1"/>
</dbReference>
<name>J3KXJ2_ORYBR</name>
<evidence type="ECO:0000256" key="1">
    <source>
        <dbReference type="SAM" id="MobiDB-lite"/>
    </source>
</evidence>
<dbReference type="HOGENOM" id="CLU_1500095_0_0_1"/>
<dbReference type="AlphaFoldDB" id="J3KXJ2"/>
<accession>J3KXJ2</accession>